<dbReference type="AlphaFoldDB" id="A0AA36IBW2"/>
<feature type="transmembrane region" description="Helical" evidence="8">
    <location>
        <begin position="75"/>
        <end position="95"/>
    </location>
</feature>
<gene>
    <name evidence="9" type="ORF">EVOR1521_LOCUS10836</name>
</gene>
<dbReference type="PANTHER" id="PTHR43337">
    <property type="entry name" value="XANTHINE/URACIL PERMEASE C887.17-RELATED"/>
    <property type="match status" value="1"/>
</dbReference>
<feature type="compositionally biased region" description="Basic and acidic residues" evidence="7">
    <location>
        <begin position="508"/>
        <end position="518"/>
    </location>
</feature>
<feature type="transmembrane region" description="Helical" evidence="8">
    <location>
        <begin position="48"/>
        <end position="69"/>
    </location>
</feature>
<feature type="transmembrane region" description="Helical" evidence="8">
    <location>
        <begin position="127"/>
        <end position="146"/>
    </location>
</feature>
<feature type="transmembrane region" description="Helical" evidence="8">
    <location>
        <begin position="452"/>
        <end position="474"/>
    </location>
</feature>
<evidence type="ECO:0000256" key="2">
    <source>
        <dbReference type="ARBA" id="ARBA00005697"/>
    </source>
</evidence>
<dbReference type="Pfam" id="PF00860">
    <property type="entry name" value="Xan_ur_permease"/>
    <property type="match status" value="1"/>
</dbReference>
<evidence type="ECO:0000256" key="5">
    <source>
        <dbReference type="ARBA" id="ARBA00022989"/>
    </source>
</evidence>
<comment type="similarity">
    <text evidence="2">Belongs to the nucleobase:cation symporter-2 (NCS2) (TC 2.A.40) family. Azg-like subfamily.</text>
</comment>
<evidence type="ECO:0000256" key="8">
    <source>
        <dbReference type="SAM" id="Phobius"/>
    </source>
</evidence>
<protein>
    <submittedName>
        <fullName evidence="9">Uncharacterized protein</fullName>
    </submittedName>
</protein>
<comment type="caution">
    <text evidence="9">The sequence shown here is derived from an EMBL/GenBank/DDBJ whole genome shotgun (WGS) entry which is preliminary data.</text>
</comment>
<accession>A0AA36IBW2</accession>
<dbReference type="GO" id="GO:0005345">
    <property type="term" value="F:purine nucleobase transmembrane transporter activity"/>
    <property type="evidence" value="ECO:0007669"/>
    <property type="project" value="TreeGrafter"/>
</dbReference>
<feature type="transmembrane region" description="Helical" evidence="8">
    <location>
        <begin position="385"/>
        <end position="405"/>
    </location>
</feature>
<evidence type="ECO:0000256" key="6">
    <source>
        <dbReference type="ARBA" id="ARBA00023136"/>
    </source>
</evidence>
<keyword evidence="4 8" id="KW-0812">Transmembrane</keyword>
<evidence type="ECO:0000313" key="10">
    <source>
        <dbReference type="Proteomes" id="UP001178507"/>
    </source>
</evidence>
<evidence type="ECO:0000256" key="4">
    <source>
        <dbReference type="ARBA" id="ARBA00022692"/>
    </source>
</evidence>
<sequence length="518" mass="54689">MAAVKETRKSTWLEVLGLAGDFSHFNRADPFNVKKVGSSYKSEIRAGLTTFLAMAYILPVNSGMLSIAMGQEFRPQLVCATALAGCIGCTLMGLLSNLPFMLAPGMGTNAFFTFTVVLTNGMPWKSALAGVFTAGLIFVFLSLTGLRTILVRLFPKGVKGAIGAGVGLFLTLIAFQGSEGMGLTVDNPATLVGLIDLSGENYDSAKVWLSIAELCITGVLLAANIRGALLIGIVFGTVVCWIEGAARGVENSALGYPFGFTGDRTTANGFRIYVPDAFASAPTLDGLFGAVFEGFDALSDPALLASFWTAVFTFCYTDLLDSSGTFIAVAKVAGLTDSRGNVPTKRQNMAFLADATSSVIGSVLGVSTVGTFAESSAGVADGAKTGLSSLVTAGCFFLSLFFSPIVSAVPPLASGPVLALIGVTMMSCIRDMEWDNPEEAIPAFFSIVVMPYTFSIGYGIVGGLLCWLVFQILLMPIRLIRKENPFIRFQELLNDLFSEDSGEPQPEQPKEVEGEVTA</sequence>
<dbReference type="EMBL" id="CAUJNA010001054">
    <property type="protein sequence ID" value="CAJ1383830.1"/>
    <property type="molecule type" value="Genomic_DNA"/>
</dbReference>
<dbReference type="InterPro" id="IPR045018">
    <property type="entry name" value="Azg-like"/>
</dbReference>
<proteinExistence type="inferred from homology"/>
<keyword evidence="3" id="KW-0813">Transport</keyword>
<keyword evidence="5 8" id="KW-1133">Transmembrane helix</keyword>
<dbReference type="PANTHER" id="PTHR43337:SF1">
    <property type="entry name" value="XANTHINE_URACIL PERMEASE C887.17-RELATED"/>
    <property type="match status" value="1"/>
</dbReference>
<comment type="subcellular location">
    <subcellularLocation>
        <location evidence="1">Endomembrane system</location>
        <topology evidence="1">Multi-pass membrane protein</topology>
    </subcellularLocation>
</comment>
<dbReference type="GO" id="GO:0005886">
    <property type="term" value="C:plasma membrane"/>
    <property type="evidence" value="ECO:0007669"/>
    <property type="project" value="TreeGrafter"/>
</dbReference>
<dbReference type="InterPro" id="IPR006043">
    <property type="entry name" value="NCS2"/>
</dbReference>
<name>A0AA36IBW2_9DINO</name>
<evidence type="ECO:0000256" key="1">
    <source>
        <dbReference type="ARBA" id="ARBA00004127"/>
    </source>
</evidence>
<feature type="region of interest" description="Disordered" evidence="7">
    <location>
        <begin position="498"/>
        <end position="518"/>
    </location>
</feature>
<organism evidence="9 10">
    <name type="scientific">Effrenium voratum</name>
    <dbReference type="NCBI Taxonomy" id="2562239"/>
    <lineage>
        <taxon>Eukaryota</taxon>
        <taxon>Sar</taxon>
        <taxon>Alveolata</taxon>
        <taxon>Dinophyceae</taxon>
        <taxon>Suessiales</taxon>
        <taxon>Symbiodiniaceae</taxon>
        <taxon>Effrenium</taxon>
    </lineage>
</organism>
<evidence type="ECO:0000256" key="3">
    <source>
        <dbReference type="ARBA" id="ARBA00022448"/>
    </source>
</evidence>
<evidence type="ECO:0000313" key="9">
    <source>
        <dbReference type="EMBL" id="CAJ1383830.1"/>
    </source>
</evidence>
<reference evidence="9" key="1">
    <citation type="submission" date="2023-08" db="EMBL/GenBank/DDBJ databases">
        <authorList>
            <person name="Chen Y."/>
            <person name="Shah S."/>
            <person name="Dougan E. K."/>
            <person name="Thang M."/>
            <person name="Chan C."/>
        </authorList>
    </citation>
    <scope>NUCLEOTIDE SEQUENCE</scope>
</reference>
<keyword evidence="6 8" id="KW-0472">Membrane</keyword>
<evidence type="ECO:0000256" key="7">
    <source>
        <dbReference type="SAM" id="MobiDB-lite"/>
    </source>
</evidence>
<dbReference type="Proteomes" id="UP001178507">
    <property type="component" value="Unassembled WGS sequence"/>
</dbReference>
<dbReference type="GO" id="GO:0012505">
    <property type="term" value="C:endomembrane system"/>
    <property type="evidence" value="ECO:0007669"/>
    <property type="project" value="UniProtKB-SubCell"/>
</dbReference>
<keyword evidence="10" id="KW-1185">Reference proteome</keyword>
<feature type="transmembrane region" description="Helical" evidence="8">
    <location>
        <begin position="102"/>
        <end position="121"/>
    </location>
</feature>
<feature type="transmembrane region" description="Helical" evidence="8">
    <location>
        <begin position="158"/>
        <end position="177"/>
    </location>
</feature>